<dbReference type="EMBL" id="CAACYI010000001">
    <property type="protein sequence ID" value="VFB17087.1"/>
    <property type="molecule type" value="Genomic_DNA"/>
</dbReference>
<name>A0A8H2M5W4_9FIRM</name>
<evidence type="ECO:0000256" key="1">
    <source>
        <dbReference type="SAM" id="Phobius"/>
    </source>
</evidence>
<evidence type="ECO:0000313" key="3">
    <source>
        <dbReference type="Proteomes" id="UP000377798"/>
    </source>
</evidence>
<evidence type="ECO:0000313" key="2">
    <source>
        <dbReference type="EMBL" id="VFB17087.1"/>
    </source>
</evidence>
<dbReference type="Pfam" id="PF13346">
    <property type="entry name" value="ABC2_membrane_5"/>
    <property type="match status" value="1"/>
</dbReference>
<comment type="caution">
    <text evidence="2">The sequence shown here is derived from an EMBL/GenBank/DDBJ whole genome shotgun (WGS) entry which is preliminary data.</text>
</comment>
<proteinExistence type="predicted"/>
<keyword evidence="3" id="KW-1185">Reference proteome</keyword>
<accession>A0A8H2M5W4</accession>
<evidence type="ECO:0008006" key="4">
    <source>
        <dbReference type="Google" id="ProtNLM"/>
    </source>
</evidence>
<dbReference type="InterPro" id="IPR025699">
    <property type="entry name" value="ABC2_memb-like"/>
</dbReference>
<organism evidence="2 3">
    <name type="scientific">Urinicoccus massiliensis</name>
    <dbReference type="NCBI Taxonomy" id="1723382"/>
    <lineage>
        <taxon>Bacteria</taxon>
        <taxon>Bacillati</taxon>
        <taxon>Bacillota</taxon>
        <taxon>Tissierellia</taxon>
        <taxon>Tissierellales</taxon>
        <taxon>Peptoniphilaceae</taxon>
        <taxon>Urinicoccus</taxon>
    </lineage>
</organism>
<keyword evidence="1" id="KW-0812">Transmembrane</keyword>
<feature type="transmembrane region" description="Helical" evidence="1">
    <location>
        <begin position="82"/>
        <end position="102"/>
    </location>
</feature>
<feature type="transmembrane region" description="Helical" evidence="1">
    <location>
        <begin position="38"/>
        <end position="56"/>
    </location>
</feature>
<dbReference type="RefSeq" id="WP_131749715.1">
    <property type="nucleotide sequence ID" value="NZ_CAACYI010000001.1"/>
</dbReference>
<dbReference type="Proteomes" id="UP000377798">
    <property type="component" value="Unassembled WGS sequence"/>
</dbReference>
<sequence length="205" mass="23227">MKAMIRRDLYLNWRILLGTLLALAVVGALNKDLPVLAVIYMGGFFLSIMSLNLSFYTDETSHDIQYYLLVNQGQKKYLRNKCLVSLFLDLVTALVSLAYLAFSQGLLNPTSLLLAGLAFSFLLVINGILLVFFIYFGSQKGRYLVMVLWFGLLYLSKYIRPGFKDLVQRGFENIPLSLALVLGGSFLIMGLSYFLSMKRLNQKDF</sequence>
<keyword evidence="1" id="KW-1133">Transmembrane helix</keyword>
<feature type="transmembrane region" description="Helical" evidence="1">
    <location>
        <begin position="114"/>
        <end position="136"/>
    </location>
</feature>
<keyword evidence="1" id="KW-0472">Membrane</keyword>
<reference evidence="2 3" key="1">
    <citation type="submission" date="2019-02" db="EMBL/GenBank/DDBJ databases">
        <authorList>
            <consortium name="Pathogen Informatics"/>
        </authorList>
    </citation>
    <scope>NUCLEOTIDE SEQUENCE [LARGE SCALE GENOMIC DNA]</scope>
    <source>
        <strain evidence="2 3">3012STDY7089603</strain>
    </source>
</reference>
<gene>
    <name evidence="2" type="ORF">NCTC13150_01671</name>
</gene>
<dbReference type="AlphaFoldDB" id="A0A8H2M5W4"/>
<feature type="transmembrane region" description="Helical" evidence="1">
    <location>
        <begin position="174"/>
        <end position="195"/>
    </location>
</feature>
<feature type="transmembrane region" description="Helical" evidence="1">
    <location>
        <begin position="143"/>
        <end position="159"/>
    </location>
</feature>
<protein>
    <recommendedName>
        <fullName evidence="4">ABC-2 transporter permease</fullName>
    </recommendedName>
</protein>